<dbReference type="Gene3D" id="3.40.1060.10">
    <property type="entry name" value="Aconitase, Domain 2"/>
    <property type="match status" value="1"/>
</dbReference>
<comment type="pathway">
    <text evidence="4">Organic acid metabolism; propanoate degradation.</text>
</comment>
<dbReference type="PROSITE" id="PS01244">
    <property type="entry name" value="ACONITASE_2"/>
    <property type="match status" value="1"/>
</dbReference>
<gene>
    <name evidence="22" type="primary">acnB</name>
    <name evidence="22" type="ORF">RQP53_06265</name>
</gene>
<dbReference type="NCBIfam" id="NF006690">
    <property type="entry name" value="PRK09238.1"/>
    <property type="match status" value="1"/>
</dbReference>
<name>A0ABU3P8H1_9BURK</name>
<keyword evidence="15 17" id="KW-0456">Lyase</keyword>
<keyword evidence="10 17" id="KW-0816">Tricarboxylic acid cycle</keyword>
<dbReference type="InterPro" id="IPR004406">
    <property type="entry name" value="Aconitase_B"/>
</dbReference>
<dbReference type="InterPro" id="IPR015929">
    <property type="entry name" value="Aconitase_B_swivel"/>
</dbReference>
<evidence type="ECO:0000256" key="4">
    <source>
        <dbReference type="ARBA" id="ARBA00005026"/>
    </source>
</evidence>
<sequence length="871" mass="93179">MLQAYRQHSAERAALGIPPLPLDAKQVAELIELIKNPPAGEDAFLLDLLTHRVPPGVDDAAKVKASFLAAVAHGDFAVALISKAKATELLGTMVGGYNVKPLIDLLDDADVAAVAAEGLKKTLLMFDFFHDVEVKAKAGNAHAKAVIQSWADAEWFTSRPEVEKKITVTVFKVPGETNTDDLSPAPDAWSRPDIPLHYLAMLKNTREGAAFKPEEDGKRGPMQFIEDLKKKGHLVAYVGDVVGTGSSRKSATNSVIWATGQDIPFVPNKRFGGVTLGGKIAPIFFNTQEDSGSLPIEVDVSKLEMGDVIDILPYEGKLVKNGPNGQEVVAEFKLKSDVLFDEVRAGGRINLIIGRSLTGKARESLGLPASTLFRLPQAPAESKAGFTLAQKMVGRAVGLPEGQGVRPGTYCEPKMTTVGSQDTTGPMTRDELKDLACLGFSADLVMQSFCHTAAYPKPVDVKTHRELPAFISNRGGVALRPGDGVIHSWLNRLLLPDTVGTGGDSHTRFPIGISFPAGSGLVAFGAATGVMPLDMPESVLVRFKGQMQPGITLRDLVHAIPLYAIKAGLLTVAKAGKKNIFSGRILEIEGLPDLKVEQAFELSDASAERSAAGCTVKLNPAPIKEYLTSNIVLMKNMIADGYQDARTLQRRIEKVEAWLANPSLLEADKDAEYAAVIEIDLADIKEPILCCPNDPDDAKTLSDVAGTKIDEAFIGSCMTNIGHFRAAAKLLGGQRDIPVKLWVAPPTKMDQSELIKEGHYAAFGTAGARTEMPGCSLCMGNQAQVREGATVVSTSTRNFPNRLGKNTNVFLASAELAAIASKLGHIPTVAEYHEAMGVVNKDGAAIYKYMNFDQIEEYAEAAKSVAGVPAC</sequence>
<dbReference type="PIRSF" id="PIRSF036687">
    <property type="entry name" value="AcnB"/>
    <property type="match status" value="1"/>
</dbReference>
<dbReference type="Gene3D" id="3.20.19.10">
    <property type="entry name" value="Aconitase, domain 4"/>
    <property type="match status" value="1"/>
</dbReference>
<dbReference type="Proteomes" id="UP001246372">
    <property type="component" value="Unassembled WGS sequence"/>
</dbReference>
<proteinExistence type="inferred from homology"/>
<dbReference type="RefSeq" id="WP_315649369.1">
    <property type="nucleotide sequence ID" value="NZ_JAVXZY010000002.1"/>
</dbReference>
<evidence type="ECO:0000256" key="2">
    <source>
        <dbReference type="ARBA" id="ARBA00001966"/>
    </source>
</evidence>
<evidence type="ECO:0000256" key="18">
    <source>
        <dbReference type="SAM" id="MobiDB-lite"/>
    </source>
</evidence>
<dbReference type="SUPFAM" id="SSF52016">
    <property type="entry name" value="LeuD/IlvD-like"/>
    <property type="match status" value="1"/>
</dbReference>
<keyword evidence="23" id="KW-1185">Reference proteome</keyword>
<dbReference type="Pfam" id="PF06434">
    <property type="entry name" value="Aconitase_2_N"/>
    <property type="match status" value="1"/>
</dbReference>
<feature type="domain" description="Aconitase B HEAT-like" evidence="21">
    <location>
        <begin position="4"/>
        <end position="156"/>
    </location>
</feature>
<keyword evidence="12" id="KW-0694">RNA-binding</keyword>
<feature type="domain" description="Aconitase B swivel" evidence="20">
    <location>
        <begin position="168"/>
        <end position="386"/>
    </location>
</feature>
<keyword evidence="11" id="KW-0479">Metal-binding</keyword>
<evidence type="ECO:0000256" key="8">
    <source>
        <dbReference type="ARBA" id="ARBA00019379"/>
    </source>
</evidence>
<evidence type="ECO:0000256" key="11">
    <source>
        <dbReference type="ARBA" id="ARBA00022723"/>
    </source>
</evidence>
<dbReference type="Gene3D" id="1.25.40.310">
    <property type="entry name" value="Aconitate B, HEAT-like domain"/>
    <property type="match status" value="1"/>
</dbReference>
<dbReference type="EC" id="4.2.1.3" evidence="6 17"/>
<keyword evidence="14" id="KW-0411">Iron-sulfur</keyword>
<dbReference type="Pfam" id="PF00330">
    <property type="entry name" value="Aconitase"/>
    <property type="match status" value="1"/>
</dbReference>
<reference evidence="22" key="1">
    <citation type="submission" date="2023-09" db="EMBL/GenBank/DDBJ databases">
        <title>Paucibacter sp. APW11 Genome sequencing and assembly.</title>
        <authorList>
            <person name="Kim I."/>
        </authorList>
    </citation>
    <scope>NUCLEOTIDE SEQUENCE</scope>
    <source>
        <strain evidence="22">APW11</strain>
    </source>
</reference>
<evidence type="ECO:0000256" key="3">
    <source>
        <dbReference type="ARBA" id="ARBA00004717"/>
    </source>
</evidence>
<dbReference type="PANTHER" id="PTHR43160">
    <property type="entry name" value="ACONITATE HYDRATASE B"/>
    <property type="match status" value="1"/>
</dbReference>
<evidence type="ECO:0000256" key="10">
    <source>
        <dbReference type="ARBA" id="ARBA00022532"/>
    </source>
</evidence>
<dbReference type="Pfam" id="PF11791">
    <property type="entry name" value="Aconitase_B_N"/>
    <property type="match status" value="1"/>
</dbReference>
<dbReference type="InterPro" id="IPR015928">
    <property type="entry name" value="Aconitase/3IPM_dehydase_swvl"/>
</dbReference>
<dbReference type="InterPro" id="IPR015933">
    <property type="entry name" value="Aconitase_B_HEAT-like_dom"/>
</dbReference>
<comment type="catalytic activity">
    <reaction evidence="1 17">
        <text>(2S,3R)-3-hydroxybutane-1,2,3-tricarboxylate = 2-methyl-cis-aconitate + H2O</text>
        <dbReference type="Rhea" id="RHEA:17941"/>
        <dbReference type="ChEBI" id="CHEBI:15377"/>
        <dbReference type="ChEBI" id="CHEBI:57429"/>
        <dbReference type="ChEBI" id="CHEBI:57872"/>
        <dbReference type="EC" id="4.2.1.99"/>
    </reaction>
</comment>
<dbReference type="NCBIfam" id="TIGR00117">
    <property type="entry name" value="acnB"/>
    <property type="match status" value="1"/>
</dbReference>
<keyword evidence="9" id="KW-0004">4Fe-4S</keyword>
<comment type="pathway">
    <text evidence="3 17">Carbohydrate metabolism; tricarboxylic acid cycle; isocitrate from oxaloacetate: step 2/2.</text>
</comment>
<protein>
    <recommendedName>
        <fullName evidence="8 17">Aconitate hydratase B</fullName>
        <ecNumber evidence="6 17">4.2.1.3</ecNumber>
        <ecNumber evidence="7 17">4.2.1.99</ecNumber>
    </recommendedName>
    <alternativeName>
        <fullName evidence="17">2-methylisocitrate dehydratase</fullName>
    </alternativeName>
</protein>
<dbReference type="InterPro" id="IPR015932">
    <property type="entry name" value="Aconitase_dom2"/>
</dbReference>
<comment type="similarity">
    <text evidence="5 17">Belongs to the aconitase/IPM isomerase family.</text>
</comment>
<accession>A0ABU3P8H1</accession>
<dbReference type="InterPro" id="IPR015931">
    <property type="entry name" value="Acnase/IPM_dHydase_lsu_aba_1/3"/>
</dbReference>
<dbReference type="GO" id="GO:0047456">
    <property type="term" value="F:2-methylisocitrate dehydratase activity"/>
    <property type="evidence" value="ECO:0007669"/>
    <property type="project" value="UniProtKB-EC"/>
</dbReference>
<evidence type="ECO:0000256" key="17">
    <source>
        <dbReference type="PIRNR" id="PIRNR036687"/>
    </source>
</evidence>
<dbReference type="InterPro" id="IPR036008">
    <property type="entry name" value="Aconitase_4Fe-4S_dom"/>
</dbReference>
<evidence type="ECO:0000256" key="13">
    <source>
        <dbReference type="ARBA" id="ARBA00023004"/>
    </source>
</evidence>
<evidence type="ECO:0000256" key="16">
    <source>
        <dbReference type="ARBA" id="ARBA00023501"/>
    </source>
</evidence>
<feature type="domain" description="Aconitase/3-isopropylmalate dehydratase large subunit alpha/beta/alpha" evidence="19">
    <location>
        <begin position="478"/>
        <end position="821"/>
    </location>
</feature>
<dbReference type="PANTHER" id="PTHR43160:SF4">
    <property type="entry name" value="ACONITATE HYDRATASE B"/>
    <property type="match status" value="1"/>
</dbReference>
<evidence type="ECO:0000256" key="15">
    <source>
        <dbReference type="ARBA" id="ARBA00023239"/>
    </source>
</evidence>
<dbReference type="InterPro" id="IPR018136">
    <property type="entry name" value="Aconitase_4Fe-4S_BS"/>
</dbReference>
<evidence type="ECO:0000256" key="5">
    <source>
        <dbReference type="ARBA" id="ARBA00007185"/>
    </source>
</evidence>
<dbReference type="CDD" id="cd01576">
    <property type="entry name" value="AcnB_Swivel"/>
    <property type="match status" value="1"/>
</dbReference>
<evidence type="ECO:0000256" key="1">
    <source>
        <dbReference type="ARBA" id="ARBA00000118"/>
    </source>
</evidence>
<feature type="region of interest" description="Disordered" evidence="18">
    <location>
        <begin position="404"/>
        <end position="426"/>
    </location>
</feature>
<organism evidence="22 23">
    <name type="scientific">Roseateles aquae</name>
    <dbReference type="NCBI Taxonomy" id="3077235"/>
    <lineage>
        <taxon>Bacteria</taxon>
        <taxon>Pseudomonadati</taxon>
        <taxon>Pseudomonadota</taxon>
        <taxon>Betaproteobacteria</taxon>
        <taxon>Burkholderiales</taxon>
        <taxon>Sphaerotilaceae</taxon>
        <taxon>Roseateles</taxon>
    </lineage>
</organism>
<evidence type="ECO:0000313" key="22">
    <source>
        <dbReference type="EMBL" id="MDT8998868.1"/>
    </source>
</evidence>
<evidence type="ECO:0000259" key="20">
    <source>
        <dbReference type="Pfam" id="PF06434"/>
    </source>
</evidence>
<dbReference type="EMBL" id="JAVXZY010000002">
    <property type="protein sequence ID" value="MDT8998868.1"/>
    <property type="molecule type" value="Genomic_DNA"/>
</dbReference>
<evidence type="ECO:0000256" key="6">
    <source>
        <dbReference type="ARBA" id="ARBA00012926"/>
    </source>
</evidence>
<evidence type="ECO:0000256" key="14">
    <source>
        <dbReference type="ARBA" id="ARBA00023014"/>
    </source>
</evidence>
<evidence type="ECO:0000259" key="19">
    <source>
        <dbReference type="Pfam" id="PF00330"/>
    </source>
</evidence>
<dbReference type="SUPFAM" id="SSF53732">
    <property type="entry name" value="Aconitase iron-sulfur domain"/>
    <property type="match status" value="1"/>
</dbReference>
<dbReference type="InterPro" id="IPR050926">
    <property type="entry name" value="Aconitase/IPM_isomerase"/>
</dbReference>
<evidence type="ECO:0000313" key="23">
    <source>
        <dbReference type="Proteomes" id="UP001246372"/>
    </source>
</evidence>
<evidence type="ECO:0000259" key="21">
    <source>
        <dbReference type="Pfam" id="PF11791"/>
    </source>
</evidence>
<evidence type="ECO:0000256" key="12">
    <source>
        <dbReference type="ARBA" id="ARBA00022884"/>
    </source>
</evidence>
<dbReference type="SUPFAM" id="SSF74778">
    <property type="entry name" value="Aconitase B, N-terminal domain"/>
    <property type="match status" value="1"/>
</dbReference>
<dbReference type="CDD" id="cd01581">
    <property type="entry name" value="AcnB"/>
    <property type="match status" value="1"/>
</dbReference>
<evidence type="ECO:0000256" key="9">
    <source>
        <dbReference type="ARBA" id="ARBA00022485"/>
    </source>
</evidence>
<dbReference type="PROSITE" id="PS00450">
    <property type="entry name" value="ACONITASE_1"/>
    <property type="match status" value="1"/>
</dbReference>
<keyword evidence="13" id="KW-0408">Iron</keyword>
<dbReference type="GO" id="GO:0003994">
    <property type="term" value="F:aconitate hydratase activity"/>
    <property type="evidence" value="ECO:0007669"/>
    <property type="project" value="UniProtKB-EC"/>
</dbReference>
<dbReference type="InterPro" id="IPR036288">
    <property type="entry name" value="Aconitase_B_HEAT-like_dom_sf"/>
</dbReference>
<dbReference type="EC" id="4.2.1.99" evidence="7 17"/>
<evidence type="ECO:0000256" key="7">
    <source>
        <dbReference type="ARBA" id="ARBA00013250"/>
    </source>
</evidence>
<comment type="cofactor">
    <cofactor evidence="2">
        <name>[4Fe-4S] cluster</name>
        <dbReference type="ChEBI" id="CHEBI:49883"/>
    </cofactor>
</comment>
<comment type="caution">
    <text evidence="22">The sequence shown here is derived from an EMBL/GenBank/DDBJ whole genome shotgun (WGS) entry which is preliminary data.</text>
</comment>
<feature type="compositionally biased region" description="Polar residues" evidence="18">
    <location>
        <begin position="417"/>
        <end position="426"/>
    </location>
</feature>
<dbReference type="Gene3D" id="3.30.499.10">
    <property type="entry name" value="Aconitase, domain 3"/>
    <property type="match status" value="2"/>
</dbReference>
<dbReference type="InterPro" id="IPR001030">
    <property type="entry name" value="Acoase/IPM_deHydtase_lsu_aba"/>
</dbReference>
<comment type="catalytic activity">
    <reaction evidence="16 17">
        <text>citrate = D-threo-isocitrate</text>
        <dbReference type="Rhea" id="RHEA:10336"/>
        <dbReference type="ChEBI" id="CHEBI:15562"/>
        <dbReference type="ChEBI" id="CHEBI:16947"/>
        <dbReference type="EC" id="4.2.1.3"/>
    </reaction>
</comment>